<evidence type="ECO:0000256" key="7">
    <source>
        <dbReference type="ARBA" id="ARBA00022989"/>
    </source>
</evidence>
<name>A0A8K0DK41_9ROSA</name>
<comment type="subcellular location">
    <subcellularLocation>
        <location evidence="1">Membrane</location>
        <topology evidence="1">Single-pass type I membrane protein</topology>
    </subcellularLocation>
</comment>
<keyword evidence="5" id="KW-0732">Signal</keyword>
<evidence type="ECO:0000256" key="8">
    <source>
        <dbReference type="ARBA" id="ARBA00023136"/>
    </source>
</evidence>
<keyword evidence="7 11" id="KW-1133">Transmembrane helix</keyword>
<keyword evidence="8 11" id="KW-0472">Membrane</keyword>
<comment type="caution">
    <text evidence="12">The sequence shown here is derived from an EMBL/GenBank/DDBJ whole genome shotgun (WGS) entry which is preliminary data.</text>
</comment>
<keyword evidence="6" id="KW-0677">Repeat</keyword>
<keyword evidence="3" id="KW-0433">Leucine-rich repeat</keyword>
<evidence type="ECO:0000256" key="6">
    <source>
        <dbReference type="ARBA" id="ARBA00022737"/>
    </source>
</evidence>
<dbReference type="PANTHER" id="PTHR48063">
    <property type="entry name" value="LRR RECEPTOR-LIKE KINASE"/>
    <property type="match status" value="1"/>
</dbReference>
<dbReference type="EMBL" id="VOIH02000012">
    <property type="protein sequence ID" value="KAF3432440.1"/>
    <property type="molecule type" value="Genomic_DNA"/>
</dbReference>
<proteinExistence type="predicted"/>
<evidence type="ECO:0000313" key="12">
    <source>
        <dbReference type="EMBL" id="KAF3432440.1"/>
    </source>
</evidence>
<accession>A0A8K0DK41</accession>
<dbReference type="OrthoDB" id="1719097at2759"/>
<evidence type="ECO:0000256" key="1">
    <source>
        <dbReference type="ARBA" id="ARBA00004479"/>
    </source>
</evidence>
<evidence type="ECO:0000256" key="3">
    <source>
        <dbReference type="ARBA" id="ARBA00022614"/>
    </source>
</evidence>
<evidence type="ECO:0000256" key="10">
    <source>
        <dbReference type="ARBA" id="ARBA00023180"/>
    </source>
</evidence>
<dbReference type="FunFam" id="3.80.10.10:FF:000722">
    <property type="entry name" value="Leucine-rich repeat receptor-like protein kinase"/>
    <property type="match status" value="1"/>
</dbReference>
<dbReference type="Gene3D" id="3.80.10.10">
    <property type="entry name" value="Ribonuclease Inhibitor"/>
    <property type="match status" value="1"/>
</dbReference>
<evidence type="ECO:0000256" key="11">
    <source>
        <dbReference type="SAM" id="Phobius"/>
    </source>
</evidence>
<evidence type="ECO:0000256" key="9">
    <source>
        <dbReference type="ARBA" id="ARBA00023170"/>
    </source>
</evidence>
<reference evidence="12" key="1">
    <citation type="submission" date="2020-03" db="EMBL/GenBank/DDBJ databases">
        <title>A high-quality chromosome-level genome assembly of a woody plant with both climbing and erect habits, Rhamnella rubrinervis.</title>
        <authorList>
            <person name="Lu Z."/>
            <person name="Yang Y."/>
            <person name="Zhu X."/>
            <person name="Sun Y."/>
        </authorList>
    </citation>
    <scope>NUCLEOTIDE SEQUENCE</scope>
    <source>
        <strain evidence="12">BYM</strain>
        <tissue evidence="12">Leaf</tissue>
    </source>
</reference>
<feature type="transmembrane region" description="Helical" evidence="11">
    <location>
        <begin position="120"/>
        <end position="141"/>
    </location>
</feature>
<gene>
    <name evidence="12" type="ORF">FNV43_RR27180</name>
</gene>
<keyword evidence="13" id="KW-1185">Reference proteome</keyword>
<keyword evidence="4 11" id="KW-0812">Transmembrane</keyword>
<dbReference type="PANTHER" id="PTHR48063:SF98">
    <property type="entry name" value="LRR RECEPTOR-LIKE SERINE_THREONINE-PROTEIN KINASE FLS2"/>
    <property type="match status" value="1"/>
</dbReference>
<evidence type="ECO:0000256" key="4">
    <source>
        <dbReference type="ARBA" id="ARBA00022692"/>
    </source>
</evidence>
<dbReference type="SUPFAM" id="SSF52058">
    <property type="entry name" value="L domain-like"/>
    <property type="match status" value="1"/>
</dbReference>
<dbReference type="Proteomes" id="UP000796880">
    <property type="component" value="Unassembled WGS sequence"/>
</dbReference>
<dbReference type="AlphaFoldDB" id="A0A8K0DK41"/>
<keyword evidence="2" id="KW-0597">Phosphoprotein</keyword>
<evidence type="ECO:0000256" key="5">
    <source>
        <dbReference type="ARBA" id="ARBA00022729"/>
    </source>
</evidence>
<dbReference type="GO" id="GO:0016020">
    <property type="term" value="C:membrane"/>
    <property type="evidence" value="ECO:0007669"/>
    <property type="project" value="UniProtKB-SubCell"/>
</dbReference>
<dbReference type="InterPro" id="IPR046956">
    <property type="entry name" value="RLP23-like"/>
</dbReference>
<keyword evidence="9" id="KW-0675">Receptor</keyword>
<dbReference type="InterPro" id="IPR032675">
    <property type="entry name" value="LRR_dom_sf"/>
</dbReference>
<dbReference type="InterPro" id="IPR001611">
    <property type="entry name" value="Leu-rich_rpt"/>
</dbReference>
<sequence length="239" mass="26478">MMSLLALISLNLSNNHLEGEISKQIGEMKALESIDFSLNQLSGEIPQSMSTMSFLSHLNLSHNNLTRMIPLGIRLQRFSATSFVGNNLCGPPLTPNCNTSTGSVEKKNIEDDDCGLSWPWFYIGMGVGFAASFWGVCGALISNKTWRYTYFWFLDYMTEKIYVVVAIKLRCLAMCLKGRSAMLDTNAVECLVGTMRGNKFDFGELCGSSDCTESWEDEVQRVSKGSKGGGGERKQEGER</sequence>
<evidence type="ECO:0000256" key="2">
    <source>
        <dbReference type="ARBA" id="ARBA00022553"/>
    </source>
</evidence>
<dbReference type="Pfam" id="PF00560">
    <property type="entry name" value="LRR_1"/>
    <property type="match status" value="3"/>
</dbReference>
<protein>
    <submittedName>
        <fullName evidence="12">Uncharacterized protein</fullName>
    </submittedName>
</protein>
<evidence type="ECO:0000313" key="13">
    <source>
        <dbReference type="Proteomes" id="UP000796880"/>
    </source>
</evidence>
<keyword evidence="10" id="KW-0325">Glycoprotein</keyword>
<organism evidence="12 13">
    <name type="scientific">Rhamnella rubrinervis</name>
    <dbReference type="NCBI Taxonomy" id="2594499"/>
    <lineage>
        <taxon>Eukaryota</taxon>
        <taxon>Viridiplantae</taxon>
        <taxon>Streptophyta</taxon>
        <taxon>Embryophyta</taxon>
        <taxon>Tracheophyta</taxon>
        <taxon>Spermatophyta</taxon>
        <taxon>Magnoliopsida</taxon>
        <taxon>eudicotyledons</taxon>
        <taxon>Gunneridae</taxon>
        <taxon>Pentapetalae</taxon>
        <taxon>rosids</taxon>
        <taxon>fabids</taxon>
        <taxon>Rosales</taxon>
        <taxon>Rhamnaceae</taxon>
        <taxon>rhamnoid group</taxon>
        <taxon>Rhamneae</taxon>
        <taxon>Rhamnella</taxon>
    </lineage>
</organism>